<evidence type="ECO:0000313" key="1">
    <source>
        <dbReference type="EMBL" id="EDW00038.1"/>
    </source>
</evidence>
<evidence type="ECO:0000313" key="2">
    <source>
        <dbReference type="Proteomes" id="UP000001070"/>
    </source>
</evidence>
<keyword evidence="2" id="KW-1185">Reference proteome</keyword>
<dbReference type="HOGENOM" id="CLU_1994949_0_0_1"/>
<reference evidence="1 2" key="1">
    <citation type="journal article" date="2007" name="Nature">
        <title>Evolution of genes and genomes on the Drosophila phylogeny.</title>
        <authorList>
            <consortium name="Drosophila 12 Genomes Consortium"/>
            <person name="Clark A.G."/>
            <person name="Eisen M.B."/>
            <person name="Smith D.R."/>
            <person name="Bergman C.M."/>
            <person name="Oliver B."/>
            <person name="Markow T.A."/>
            <person name="Kaufman T.C."/>
            <person name="Kellis M."/>
            <person name="Gelbart W."/>
            <person name="Iyer V.N."/>
            <person name="Pollard D.A."/>
            <person name="Sackton T.B."/>
            <person name="Larracuente A.M."/>
            <person name="Singh N.D."/>
            <person name="Abad J.P."/>
            <person name="Abt D.N."/>
            <person name="Adryan B."/>
            <person name="Aguade M."/>
            <person name="Akashi H."/>
            <person name="Anderson W.W."/>
            <person name="Aquadro C.F."/>
            <person name="Ardell D.H."/>
            <person name="Arguello R."/>
            <person name="Artieri C.G."/>
            <person name="Barbash D.A."/>
            <person name="Barker D."/>
            <person name="Barsanti P."/>
            <person name="Batterham P."/>
            <person name="Batzoglou S."/>
            <person name="Begun D."/>
            <person name="Bhutkar A."/>
            <person name="Blanco E."/>
            <person name="Bosak S.A."/>
            <person name="Bradley R.K."/>
            <person name="Brand A.D."/>
            <person name="Brent M.R."/>
            <person name="Brooks A.N."/>
            <person name="Brown R.H."/>
            <person name="Butlin R.K."/>
            <person name="Caggese C."/>
            <person name="Calvi B.R."/>
            <person name="Bernardo de Carvalho A."/>
            <person name="Caspi A."/>
            <person name="Castrezana S."/>
            <person name="Celniker S.E."/>
            <person name="Chang J.L."/>
            <person name="Chapple C."/>
            <person name="Chatterji S."/>
            <person name="Chinwalla A."/>
            <person name="Civetta A."/>
            <person name="Clifton S.W."/>
            <person name="Comeron J.M."/>
            <person name="Costello J.C."/>
            <person name="Coyne J.A."/>
            <person name="Daub J."/>
            <person name="David R.G."/>
            <person name="Delcher A.L."/>
            <person name="Delehaunty K."/>
            <person name="Do C.B."/>
            <person name="Ebling H."/>
            <person name="Edwards K."/>
            <person name="Eickbush T."/>
            <person name="Evans J.D."/>
            <person name="Filipski A."/>
            <person name="Findeiss S."/>
            <person name="Freyhult E."/>
            <person name="Fulton L."/>
            <person name="Fulton R."/>
            <person name="Garcia A.C."/>
            <person name="Gardiner A."/>
            <person name="Garfield D.A."/>
            <person name="Garvin B.E."/>
            <person name="Gibson G."/>
            <person name="Gilbert D."/>
            <person name="Gnerre S."/>
            <person name="Godfrey J."/>
            <person name="Good R."/>
            <person name="Gotea V."/>
            <person name="Gravely B."/>
            <person name="Greenberg A.J."/>
            <person name="Griffiths-Jones S."/>
            <person name="Gross S."/>
            <person name="Guigo R."/>
            <person name="Gustafson E.A."/>
            <person name="Haerty W."/>
            <person name="Hahn M.W."/>
            <person name="Halligan D.L."/>
            <person name="Halpern A.L."/>
            <person name="Halter G.M."/>
            <person name="Han M.V."/>
            <person name="Heger A."/>
            <person name="Hillier L."/>
            <person name="Hinrichs A.S."/>
            <person name="Holmes I."/>
            <person name="Hoskins R.A."/>
            <person name="Hubisz M.J."/>
            <person name="Hultmark D."/>
            <person name="Huntley M.A."/>
            <person name="Jaffe D.B."/>
            <person name="Jagadeeshan S."/>
            <person name="Jeck W.R."/>
            <person name="Johnson J."/>
            <person name="Jones C.D."/>
            <person name="Jordan W.C."/>
            <person name="Karpen G.H."/>
            <person name="Kataoka E."/>
            <person name="Keightley P.D."/>
            <person name="Kheradpour P."/>
            <person name="Kirkness E.F."/>
            <person name="Koerich L.B."/>
            <person name="Kristiansen K."/>
            <person name="Kudrna D."/>
            <person name="Kulathinal R.J."/>
            <person name="Kumar S."/>
            <person name="Kwok R."/>
            <person name="Lander E."/>
            <person name="Langley C.H."/>
            <person name="Lapoint R."/>
            <person name="Lazzaro B.P."/>
            <person name="Lee S.J."/>
            <person name="Levesque L."/>
            <person name="Li R."/>
            <person name="Lin C.F."/>
            <person name="Lin M.F."/>
            <person name="Lindblad-Toh K."/>
            <person name="Llopart A."/>
            <person name="Long M."/>
            <person name="Low L."/>
            <person name="Lozovsky E."/>
            <person name="Lu J."/>
            <person name="Luo M."/>
            <person name="Machado C.A."/>
            <person name="Makalowski W."/>
            <person name="Marzo M."/>
            <person name="Matsuda M."/>
            <person name="Matzkin L."/>
            <person name="McAllister B."/>
            <person name="McBride C.S."/>
            <person name="McKernan B."/>
            <person name="McKernan K."/>
            <person name="Mendez-Lago M."/>
            <person name="Minx P."/>
            <person name="Mollenhauer M.U."/>
            <person name="Montooth K."/>
            <person name="Mount S.M."/>
            <person name="Mu X."/>
            <person name="Myers E."/>
            <person name="Negre B."/>
            <person name="Newfeld S."/>
            <person name="Nielsen R."/>
            <person name="Noor M.A."/>
            <person name="O'Grady P."/>
            <person name="Pachter L."/>
            <person name="Papaceit M."/>
            <person name="Parisi M.J."/>
            <person name="Parisi M."/>
            <person name="Parts L."/>
            <person name="Pedersen J.S."/>
            <person name="Pesole G."/>
            <person name="Phillippy A.M."/>
            <person name="Ponting C.P."/>
            <person name="Pop M."/>
            <person name="Porcelli D."/>
            <person name="Powell J.R."/>
            <person name="Prohaska S."/>
            <person name="Pruitt K."/>
            <person name="Puig M."/>
            <person name="Quesneville H."/>
            <person name="Ram K.R."/>
            <person name="Rand D."/>
            <person name="Rasmussen M.D."/>
            <person name="Reed L.K."/>
            <person name="Reenan R."/>
            <person name="Reily A."/>
            <person name="Remington K.A."/>
            <person name="Rieger T.T."/>
            <person name="Ritchie M.G."/>
            <person name="Robin C."/>
            <person name="Rogers Y.H."/>
            <person name="Rohde C."/>
            <person name="Rozas J."/>
            <person name="Rubenfield M.J."/>
            <person name="Ruiz A."/>
            <person name="Russo S."/>
            <person name="Salzberg S.L."/>
            <person name="Sanchez-Gracia A."/>
            <person name="Saranga D.J."/>
            <person name="Sato H."/>
            <person name="Schaeffer S.W."/>
            <person name="Schatz M.C."/>
            <person name="Schlenke T."/>
            <person name="Schwartz R."/>
            <person name="Segarra C."/>
            <person name="Singh R.S."/>
            <person name="Sirot L."/>
            <person name="Sirota M."/>
            <person name="Sisneros N.B."/>
            <person name="Smith C.D."/>
            <person name="Smith T.F."/>
            <person name="Spieth J."/>
            <person name="Stage D.E."/>
            <person name="Stark A."/>
            <person name="Stephan W."/>
            <person name="Strausberg R.L."/>
            <person name="Strempel S."/>
            <person name="Sturgill D."/>
            <person name="Sutton G."/>
            <person name="Sutton G.G."/>
            <person name="Tao W."/>
            <person name="Teichmann S."/>
            <person name="Tobari Y.N."/>
            <person name="Tomimura Y."/>
            <person name="Tsolas J.M."/>
            <person name="Valente V.L."/>
            <person name="Venter E."/>
            <person name="Venter J.C."/>
            <person name="Vicario S."/>
            <person name="Vieira F.G."/>
            <person name="Vilella A.J."/>
            <person name="Villasante A."/>
            <person name="Walenz B."/>
            <person name="Wang J."/>
            <person name="Wasserman M."/>
            <person name="Watts T."/>
            <person name="Wilson D."/>
            <person name="Wilson R.K."/>
            <person name="Wing R.A."/>
            <person name="Wolfner M.F."/>
            <person name="Wong A."/>
            <person name="Wong G.K."/>
            <person name="Wu C.I."/>
            <person name="Wu G."/>
            <person name="Yamamoto D."/>
            <person name="Yang H.P."/>
            <person name="Yang S.P."/>
            <person name="Yorke J.A."/>
            <person name="Yoshida K."/>
            <person name="Zdobnov E."/>
            <person name="Zhang P."/>
            <person name="Zhang Y."/>
            <person name="Zimin A.V."/>
            <person name="Baldwin J."/>
            <person name="Abdouelleil A."/>
            <person name="Abdulkadir J."/>
            <person name="Abebe A."/>
            <person name="Abera B."/>
            <person name="Abreu J."/>
            <person name="Acer S.C."/>
            <person name="Aftuck L."/>
            <person name="Alexander A."/>
            <person name="An P."/>
            <person name="Anderson E."/>
            <person name="Anderson S."/>
            <person name="Arachi H."/>
            <person name="Azer M."/>
            <person name="Bachantsang P."/>
            <person name="Barry A."/>
            <person name="Bayul T."/>
            <person name="Berlin A."/>
            <person name="Bessette D."/>
            <person name="Bloom T."/>
            <person name="Blye J."/>
            <person name="Boguslavskiy L."/>
            <person name="Bonnet C."/>
            <person name="Boukhgalter B."/>
            <person name="Bourzgui I."/>
            <person name="Brown A."/>
            <person name="Cahill P."/>
            <person name="Channer S."/>
            <person name="Cheshatsang Y."/>
            <person name="Chuda L."/>
            <person name="Citroen M."/>
            <person name="Collymore A."/>
            <person name="Cooke P."/>
            <person name="Costello M."/>
            <person name="D'Aco K."/>
            <person name="Daza R."/>
            <person name="De Haan G."/>
            <person name="DeGray S."/>
            <person name="DeMaso C."/>
            <person name="Dhargay N."/>
            <person name="Dooley K."/>
            <person name="Dooley E."/>
            <person name="Doricent M."/>
            <person name="Dorje P."/>
            <person name="Dorjee K."/>
            <person name="Dupes A."/>
            <person name="Elong R."/>
            <person name="Falk J."/>
            <person name="Farina A."/>
            <person name="Faro S."/>
            <person name="Ferguson D."/>
            <person name="Fisher S."/>
            <person name="Foley C.D."/>
            <person name="Franke A."/>
            <person name="Friedrich D."/>
            <person name="Gadbois L."/>
            <person name="Gearin G."/>
            <person name="Gearin C.R."/>
            <person name="Giannoukos G."/>
            <person name="Goode T."/>
            <person name="Graham J."/>
            <person name="Grandbois E."/>
            <person name="Grewal S."/>
            <person name="Gyaltsen K."/>
            <person name="Hafez N."/>
            <person name="Hagos B."/>
            <person name="Hall J."/>
            <person name="Henson C."/>
            <person name="Hollinger A."/>
            <person name="Honan T."/>
            <person name="Huard M.D."/>
            <person name="Hughes L."/>
            <person name="Hurhula B."/>
            <person name="Husby M.E."/>
            <person name="Kamat A."/>
            <person name="Kanga B."/>
            <person name="Kashin S."/>
            <person name="Khazanovich D."/>
            <person name="Kisner P."/>
            <person name="Lance K."/>
            <person name="Lara M."/>
            <person name="Lee W."/>
            <person name="Lennon N."/>
            <person name="Letendre F."/>
            <person name="LeVine R."/>
            <person name="Lipovsky A."/>
            <person name="Liu X."/>
            <person name="Liu J."/>
            <person name="Liu S."/>
            <person name="Lokyitsang T."/>
            <person name="Lokyitsang Y."/>
            <person name="Lubonja R."/>
            <person name="Lui A."/>
            <person name="MacDonald P."/>
            <person name="Magnisalis V."/>
            <person name="Maru K."/>
            <person name="Matthews C."/>
            <person name="McCusker W."/>
            <person name="McDonough S."/>
            <person name="Mehta T."/>
            <person name="Meldrim J."/>
            <person name="Meneus L."/>
            <person name="Mihai O."/>
            <person name="Mihalev A."/>
            <person name="Mihova T."/>
            <person name="Mittelman R."/>
            <person name="Mlenga V."/>
            <person name="Montmayeur A."/>
            <person name="Mulrain L."/>
            <person name="Navidi A."/>
            <person name="Naylor J."/>
            <person name="Negash T."/>
            <person name="Nguyen T."/>
            <person name="Nguyen N."/>
            <person name="Nicol R."/>
            <person name="Norbu C."/>
            <person name="Norbu N."/>
            <person name="Novod N."/>
            <person name="O'Neill B."/>
            <person name="Osman S."/>
            <person name="Markiewicz E."/>
            <person name="Oyono O.L."/>
            <person name="Patti C."/>
            <person name="Phunkhang P."/>
            <person name="Pierre F."/>
            <person name="Priest M."/>
            <person name="Raghuraman S."/>
            <person name="Rege F."/>
            <person name="Reyes R."/>
            <person name="Rise C."/>
            <person name="Rogov P."/>
            <person name="Ross K."/>
            <person name="Ryan E."/>
            <person name="Settipalli S."/>
            <person name="Shea T."/>
            <person name="Sherpa N."/>
            <person name="Shi L."/>
            <person name="Shih D."/>
            <person name="Sparrow T."/>
            <person name="Spaulding J."/>
            <person name="Stalker J."/>
            <person name="Stange-Thomann N."/>
            <person name="Stavropoulos S."/>
            <person name="Stone C."/>
            <person name="Strader C."/>
            <person name="Tesfaye S."/>
            <person name="Thomson T."/>
            <person name="Thoulutsang Y."/>
            <person name="Thoulutsang D."/>
            <person name="Topham K."/>
            <person name="Topping I."/>
            <person name="Tsamla T."/>
            <person name="Vassiliev H."/>
            <person name="Vo A."/>
            <person name="Wangchuk T."/>
            <person name="Wangdi T."/>
            <person name="Weiand M."/>
            <person name="Wilkinson J."/>
            <person name="Wilson A."/>
            <person name="Yadav S."/>
            <person name="Young G."/>
            <person name="Yu Q."/>
            <person name="Zembek L."/>
            <person name="Zhong D."/>
            <person name="Zimmer A."/>
            <person name="Zwirko Z."/>
            <person name="Jaffe D.B."/>
            <person name="Alvarez P."/>
            <person name="Brockman W."/>
            <person name="Butler J."/>
            <person name="Chin C."/>
            <person name="Gnerre S."/>
            <person name="Grabherr M."/>
            <person name="Kleber M."/>
            <person name="Mauceli E."/>
            <person name="MacCallum I."/>
        </authorList>
    </citation>
    <scope>NUCLEOTIDE SEQUENCE [LARGE SCALE GENOMIC DNA]</scope>
    <source>
        <strain evidence="2">Tucson 15287-2541.00</strain>
    </source>
</reference>
<dbReference type="EMBL" id="CH916370">
    <property type="protein sequence ID" value="EDW00038.1"/>
    <property type="molecule type" value="Genomic_DNA"/>
</dbReference>
<dbReference type="AlphaFoldDB" id="B4JKD5"/>
<sequence length="125" mass="14467">MLHVVWIAVQQELAEFKSQLEHCMSSGRLPMAMTIFEYDSDDEELLSSNSEEQLMAERVGWPTKKPNAPANPNRQFARKVRRVLQRNGLLRRMLAKTVVNVLSRSPVQLRRLDELLHEEALKQGK</sequence>
<gene>
    <name evidence="1" type="primary">Dgri\GH12641</name>
    <name evidence="1" type="ORF">Dgri_GH12641</name>
</gene>
<protein>
    <submittedName>
        <fullName evidence="1">GH12641</fullName>
    </submittedName>
</protein>
<accession>B4JKD5</accession>
<organism evidence="2">
    <name type="scientific">Drosophila grimshawi</name>
    <name type="common">Hawaiian fruit fly</name>
    <name type="synonym">Idiomyia grimshawi</name>
    <dbReference type="NCBI Taxonomy" id="7222"/>
    <lineage>
        <taxon>Eukaryota</taxon>
        <taxon>Metazoa</taxon>
        <taxon>Ecdysozoa</taxon>
        <taxon>Arthropoda</taxon>
        <taxon>Hexapoda</taxon>
        <taxon>Insecta</taxon>
        <taxon>Pterygota</taxon>
        <taxon>Neoptera</taxon>
        <taxon>Endopterygota</taxon>
        <taxon>Diptera</taxon>
        <taxon>Brachycera</taxon>
        <taxon>Muscomorpha</taxon>
        <taxon>Ephydroidea</taxon>
        <taxon>Drosophilidae</taxon>
        <taxon>Drosophila</taxon>
        <taxon>Hawaiian Drosophila</taxon>
    </lineage>
</organism>
<proteinExistence type="predicted"/>
<dbReference type="eggNOG" id="ENOG502TBQ1">
    <property type="taxonomic scope" value="Eukaryota"/>
</dbReference>
<dbReference type="InParanoid" id="B4JKD5"/>
<name>B4JKD5_DROGR</name>
<dbReference type="Proteomes" id="UP000001070">
    <property type="component" value="Unassembled WGS sequence"/>
</dbReference>